<proteinExistence type="predicted"/>
<organism evidence="1 2">
    <name type="scientific">Leptospira fluminis</name>
    <dbReference type="NCBI Taxonomy" id="2484979"/>
    <lineage>
        <taxon>Bacteria</taxon>
        <taxon>Pseudomonadati</taxon>
        <taxon>Spirochaetota</taxon>
        <taxon>Spirochaetia</taxon>
        <taxon>Leptospirales</taxon>
        <taxon>Leptospiraceae</taxon>
        <taxon>Leptospira</taxon>
    </lineage>
</organism>
<comment type="caution">
    <text evidence="1">The sequence shown here is derived from an EMBL/GenBank/DDBJ whole genome shotgun (WGS) entry which is preliminary data.</text>
</comment>
<evidence type="ECO:0000313" key="1">
    <source>
        <dbReference type="EMBL" id="TGK18086.1"/>
    </source>
</evidence>
<name>A0A4R9GNT6_9LEPT</name>
<reference evidence="1" key="1">
    <citation type="journal article" date="2019" name="PLoS Negl. Trop. Dis.">
        <title>Revisiting the worldwide diversity of Leptospira species in the environment.</title>
        <authorList>
            <person name="Vincent A.T."/>
            <person name="Schiettekatte O."/>
            <person name="Bourhy P."/>
            <person name="Veyrier F.J."/>
            <person name="Picardeau M."/>
        </authorList>
    </citation>
    <scope>NUCLEOTIDE SEQUENCE [LARGE SCALE GENOMIC DNA]</scope>
    <source>
        <strain evidence="1">SCS5</strain>
    </source>
</reference>
<dbReference type="Gene3D" id="2.60.40.1820">
    <property type="match status" value="1"/>
</dbReference>
<keyword evidence="2" id="KW-1185">Reference proteome</keyword>
<dbReference type="OrthoDB" id="338903at2"/>
<dbReference type="PROSITE" id="PS51257">
    <property type="entry name" value="PROKAR_LIPOPROTEIN"/>
    <property type="match status" value="1"/>
</dbReference>
<gene>
    <name evidence="1" type="ORF">EHO61_11580</name>
</gene>
<evidence type="ECO:0000313" key="2">
    <source>
        <dbReference type="Proteomes" id="UP000297855"/>
    </source>
</evidence>
<sequence length="193" mass="21519">MESVKQTFPRKGSVAARFGAGIFLLLSLSAISCFALRQNVKRLESCKFRVADVKAEKVEFISFPPIPKMLLRVDLEIENPNDTEVTVYGFDLSVTSPSPSGENEENELARIISKQETVVPAFSKKNVSLSLETLFEKRMNQNLLLVAAVLTRDILSGKDPNLRIKGFITYKSILGDVDLPVDERVKLQSKNKS</sequence>
<accession>A0A4R9GNT6</accession>
<dbReference type="Proteomes" id="UP000297855">
    <property type="component" value="Unassembled WGS sequence"/>
</dbReference>
<protein>
    <submittedName>
        <fullName evidence="1">Uncharacterized protein</fullName>
    </submittedName>
</protein>
<dbReference type="RefSeq" id="WP_135813739.1">
    <property type="nucleotide sequence ID" value="NZ_RQEV01000011.1"/>
</dbReference>
<dbReference type="EMBL" id="RQEV01000011">
    <property type="protein sequence ID" value="TGK18086.1"/>
    <property type="molecule type" value="Genomic_DNA"/>
</dbReference>
<dbReference type="SUPFAM" id="SSF117070">
    <property type="entry name" value="LEA14-like"/>
    <property type="match status" value="1"/>
</dbReference>
<dbReference type="AlphaFoldDB" id="A0A4R9GNT6"/>